<proteinExistence type="predicted"/>
<evidence type="ECO:0000313" key="2">
    <source>
        <dbReference type="Proteomes" id="UP000185192"/>
    </source>
</evidence>
<dbReference type="AlphaFoldDB" id="A0A1N6D928"/>
<sequence>MFEKLHVDFPASASMGRDMADDDEIDPAKVRSGLFALITARLEDAHEIAVKGQATKISVQDIGDLVVDLRSALDETTIHIDAIKLMNNR</sequence>
<evidence type="ECO:0000313" key="1">
    <source>
        <dbReference type="EMBL" id="SIN67193.1"/>
    </source>
</evidence>
<name>A0A1N6D928_9SPHN</name>
<protein>
    <submittedName>
        <fullName evidence="1">Uncharacterized protein</fullName>
    </submittedName>
</protein>
<dbReference type="STRING" id="1123272.SAMN02745824_1702"/>
<organism evidence="1 2">
    <name type="scientific">Parasphingorhabdus marina DSM 22363</name>
    <dbReference type="NCBI Taxonomy" id="1123272"/>
    <lineage>
        <taxon>Bacteria</taxon>
        <taxon>Pseudomonadati</taxon>
        <taxon>Pseudomonadota</taxon>
        <taxon>Alphaproteobacteria</taxon>
        <taxon>Sphingomonadales</taxon>
        <taxon>Sphingomonadaceae</taxon>
        <taxon>Parasphingorhabdus</taxon>
    </lineage>
</organism>
<dbReference type="Proteomes" id="UP000185192">
    <property type="component" value="Unassembled WGS sequence"/>
</dbReference>
<gene>
    <name evidence="1" type="ORF">SAMN02745824_1702</name>
</gene>
<keyword evidence="2" id="KW-1185">Reference proteome</keyword>
<dbReference type="EMBL" id="FSQW01000001">
    <property type="protein sequence ID" value="SIN67193.1"/>
    <property type="molecule type" value="Genomic_DNA"/>
</dbReference>
<accession>A0A1N6D928</accession>
<reference evidence="2" key="1">
    <citation type="submission" date="2016-11" db="EMBL/GenBank/DDBJ databases">
        <authorList>
            <person name="Varghese N."/>
            <person name="Submissions S."/>
        </authorList>
    </citation>
    <scope>NUCLEOTIDE SEQUENCE [LARGE SCALE GENOMIC DNA]</scope>
    <source>
        <strain evidence="2">DSM 22363</strain>
    </source>
</reference>